<dbReference type="InterPro" id="IPR049445">
    <property type="entry name" value="TetR_SbtR-like_C"/>
</dbReference>
<keyword evidence="2 4" id="KW-0238">DNA-binding</keyword>
<dbReference type="PANTHER" id="PTHR30055:SF234">
    <property type="entry name" value="HTH-TYPE TRANSCRIPTIONAL REGULATOR BETI"/>
    <property type="match status" value="1"/>
</dbReference>
<reference evidence="7 8" key="1">
    <citation type="submission" date="2016-10" db="EMBL/GenBank/DDBJ databases">
        <authorList>
            <person name="de Groot N.N."/>
        </authorList>
    </citation>
    <scope>NUCLEOTIDE SEQUENCE [LARGE SCALE GENOMIC DNA]</scope>
    <source>
        <strain evidence="7 8">CGMCC 4.5598</strain>
    </source>
</reference>
<dbReference type="SUPFAM" id="SSF48498">
    <property type="entry name" value="Tetracyclin repressor-like, C-terminal domain"/>
    <property type="match status" value="1"/>
</dbReference>
<sequence>MPSDSRTSPPARPMRADARRNYDRLLAAAAEAVAEQGAEASLEEIARRAGVGSATLHRHFPSRQQLLEAVFRDKVEALCARAADLAAGPDPGRALATWLRAVAGHAVSNRGLATALMRGAHDPTLGATCHAMITNAGAGLLARAREANAARPDVSITDLLTLVNAICLTVEQEPDAAAHADRLLTLALTGVHPVAAPAESGPHPADATKQNSLPSGSAMTWNAP</sequence>
<dbReference type="InterPro" id="IPR001647">
    <property type="entry name" value="HTH_TetR"/>
</dbReference>
<keyword evidence="1" id="KW-0805">Transcription regulation</keyword>
<dbReference type="Gene3D" id="1.10.357.10">
    <property type="entry name" value="Tetracycline Repressor, domain 2"/>
    <property type="match status" value="1"/>
</dbReference>
<proteinExistence type="predicted"/>
<dbReference type="Pfam" id="PF00440">
    <property type="entry name" value="TetR_N"/>
    <property type="match status" value="1"/>
</dbReference>
<accession>A0A1I0G7U0</accession>
<evidence type="ECO:0000313" key="8">
    <source>
        <dbReference type="Proteomes" id="UP000199361"/>
    </source>
</evidence>
<dbReference type="InterPro" id="IPR050109">
    <property type="entry name" value="HTH-type_TetR-like_transc_reg"/>
</dbReference>
<feature type="DNA-binding region" description="H-T-H motif" evidence="4">
    <location>
        <begin position="41"/>
        <end position="60"/>
    </location>
</feature>
<dbReference type="Pfam" id="PF21597">
    <property type="entry name" value="TetR_C_43"/>
    <property type="match status" value="1"/>
</dbReference>
<keyword evidence="8" id="KW-1185">Reference proteome</keyword>
<evidence type="ECO:0000313" key="7">
    <source>
        <dbReference type="EMBL" id="SET65969.1"/>
    </source>
</evidence>
<gene>
    <name evidence="7" type="ORF">SAMN05421811_103756</name>
</gene>
<dbReference type="EMBL" id="FOHX01000003">
    <property type="protein sequence ID" value="SET65969.1"/>
    <property type="molecule type" value="Genomic_DNA"/>
</dbReference>
<evidence type="ECO:0000256" key="1">
    <source>
        <dbReference type="ARBA" id="ARBA00023015"/>
    </source>
</evidence>
<dbReference type="GO" id="GO:0003700">
    <property type="term" value="F:DNA-binding transcription factor activity"/>
    <property type="evidence" value="ECO:0007669"/>
    <property type="project" value="TreeGrafter"/>
</dbReference>
<name>A0A1I0G7U0_9ACTN</name>
<dbReference type="InterPro" id="IPR036271">
    <property type="entry name" value="Tet_transcr_reg_TetR-rel_C_sf"/>
</dbReference>
<dbReference type="STRING" id="568860.SAMN05421811_103756"/>
<dbReference type="Proteomes" id="UP000199361">
    <property type="component" value="Unassembled WGS sequence"/>
</dbReference>
<dbReference type="RefSeq" id="WP_281249569.1">
    <property type="nucleotide sequence ID" value="NZ_FOHX01000003.1"/>
</dbReference>
<feature type="domain" description="HTH tetR-type" evidence="6">
    <location>
        <begin position="19"/>
        <end position="78"/>
    </location>
</feature>
<evidence type="ECO:0000259" key="6">
    <source>
        <dbReference type="PROSITE" id="PS50977"/>
    </source>
</evidence>
<dbReference type="AlphaFoldDB" id="A0A1I0G7U0"/>
<dbReference type="InterPro" id="IPR009057">
    <property type="entry name" value="Homeodomain-like_sf"/>
</dbReference>
<feature type="compositionally biased region" description="Polar residues" evidence="5">
    <location>
        <begin position="208"/>
        <end position="224"/>
    </location>
</feature>
<feature type="region of interest" description="Disordered" evidence="5">
    <location>
        <begin position="195"/>
        <end position="224"/>
    </location>
</feature>
<organism evidence="7 8">
    <name type="scientific">Nonomuraea wenchangensis</name>
    <dbReference type="NCBI Taxonomy" id="568860"/>
    <lineage>
        <taxon>Bacteria</taxon>
        <taxon>Bacillati</taxon>
        <taxon>Actinomycetota</taxon>
        <taxon>Actinomycetes</taxon>
        <taxon>Streptosporangiales</taxon>
        <taxon>Streptosporangiaceae</taxon>
        <taxon>Nonomuraea</taxon>
    </lineage>
</organism>
<dbReference type="PANTHER" id="PTHR30055">
    <property type="entry name" value="HTH-TYPE TRANSCRIPTIONAL REGULATOR RUTR"/>
    <property type="match status" value="1"/>
</dbReference>
<dbReference type="PRINTS" id="PR00455">
    <property type="entry name" value="HTHTETR"/>
</dbReference>
<evidence type="ECO:0000256" key="2">
    <source>
        <dbReference type="ARBA" id="ARBA00023125"/>
    </source>
</evidence>
<evidence type="ECO:0000256" key="3">
    <source>
        <dbReference type="ARBA" id="ARBA00023163"/>
    </source>
</evidence>
<dbReference type="SUPFAM" id="SSF46689">
    <property type="entry name" value="Homeodomain-like"/>
    <property type="match status" value="1"/>
</dbReference>
<dbReference type="PROSITE" id="PS50977">
    <property type="entry name" value="HTH_TETR_2"/>
    <property type="match status" value="1"/>
</dbReference>
<evidence type="ECO:0000256" key="4">
    <source>
        <dbReference type="PROSITE-ProRule" id="PRU00335"/>
    </source>
</evidence>
<dbReference type="GO" id="GO:0000976">
    <property type="term" value="F:transcription cis-regulatory region binding"/>
    <property type="evidence" value="ECO:0007669"/>
    <property type="project" value="TreeGrafter"/>
</dbReference>
<keyword evidence="3" id="KW-0804">Transcription</keyword>
<evidence type="ECO:0000256" key="5">
    <source>
        <dbReference type="SAM" id="MobiDB-lite"/>
    </source>
</evidence>
<protein>
    <submittedName>
        <fullName evidence="7">Regulatory protein, tetR family</fullName>
    </submittedName>
</protein>